<evidence type="ECO:0000313" key="2">
    <source>
        <dbReference type="EMBL" id="MFC6064690.1"/>
    </source>
</evidence>
<name>A0ABW1MLU7_9ACTN</name>
<protein>
    <submittedName>
        <fullName evidence="2">Uncharacterized protein</fullName>
    </submittedName>
</protein>
<gene>
    <name evidence="2" type="ORF">ACFP4F_19340</name>
</gene>
<dbReference type="Proteomes" id="UP001596139">
    <property type="component" value="Unassembled WGS sequence"/>
</dbReference>
<dbReference type="RefSeq" id="WP_382467441.1">
    <property type="nucleotide sequence ID" value="NZ_JBHSPX010000006.1"/>
</dbReference>
<accession>A0ABW1MLU7</accession>
<evidence type="ECO:0000313" key="3">
    <source>
        <dbReference type="Proteomes" id="UP001596139"/>
    </source>
</evidence>
<evidence type="ECO:0000256" key="1">
    <source>
        <dbReference type="SAM" id="MobiDB-lite"/>
    </source>
</evidence>
<comment type="caution">
    <text evidence="2">The sequence shown here is derived from an EMBL/GenBank/DDBJ whole genome shotgun (WGS) entry which is preliminary data.</text>
</comment>
<organism evidence="2 3">
    <name type="scientific">Streptomyces ochraceiscleroticus</name>
    <dbReference type="NCBI Taxonomy" id="47761"/>
    <lineage>
        <taxon>Bacteria</taxon>
        <taxon>Bacillati</taxon>
        <taxon>Actinomycetota</taxon>
        <taxon>Actinomycetes</taxon>
        <taxon>Kitasatosporales</taxon>
        <taxon>Streptomycetaceae</taxon>
        <taxon>Streptomyces</taxon>
    </lineage>
</organism>
<sequence length="72" mass="7522">MGGEPALDAAKAPLDRSAATRNGRDAQGRCGTGYVLRSRSALGVAAAAALTRRLLVILGVRLLRPLLRVARL</sequence>
<feature type="region of interest" description="Disordered" evidence="1">
    <location>
        <begin position="1"/>
        <end position="29"/>
    </location>
</feature>
<proteinExistence type="predicted"/>
<dbReference type="EMBL" id="JBHSPX010000006">
    <property type="protein sequence ID" value="MFC6064690.1"/>
    <property type="molecule type" value="Genomic_DNA"/>
</dbReference>
<keyword evidence="3" id="KW-1185">Reference proteome</keyword>
<reference evidence="3" key="1">
    <citation type="journal article" date="2019" name="Int. J. Syst. Evol. Microbiol.">
        <title>The Global Catalogue of Microorganisms (GCM) 10K type strain sequencing project: providing services to taxonomists for standard genome sequencing and annotation.</title>
        <authorList>
            <consortium name="The Broad Institute Genomics Platform"/>
            <consortium name="The Broad Institute Genome Sequencing Center for Infectious Disease"/>
            <person name="Wu L."/>
            <person name="Ma J."/>
        </authorList>
    </citation>
    <scope>NUCLEOTIDE SEQUENCE [LARGE SCALE GENOMIC DNA]</scope>
    <source>
        <strain evidence="3">CGMCC 1.15180</strain>
    </source>
</reference>